<reference evidence="3" key="1">
    <citation type="submission" date="2023-02" db="EMBL/GenBank/DDBJ databases">
        <title>Enrichment on poylsaccharides allowed isolation of novel metabolic and taxonomic groups of Haloarchaea.</title>
        <authorList>
            <person name="Sorokin D.Y."/>
            <person name="Elcheninov A.G."/>
            <person name="Khizhniak T.V."/>
            <person name="Kolganova T.V."/>
            <person name="Kublanov I.V."/>
        </authorList>
    </citation>
    <scope>NUCLEOTIDE SEQUENCE</scope>
    <source>
        <strain evidence="2 4">HArc-curdl5-1</strain>
        <strain evidence="3">HArc-curdl7</strain>
    </source>
</reference>
<sequence length="149" mass="16033">MNDTSTPLVGRASLAVLVAVLLVGTAAAIYTLGTADRSGEYTEFYVLGPGGEAGGYPADLFVNETATIEVGVVNHFDAERTYTVVLELGNRTETTRTIRLGSGQKWRDRLSFAPSSPGEKRVRVLLYEGDDASGPPVDVLYFTTRVTTR</sequence>
<feature type="domain" description="DUF1616" evidence="1">
    <location>
        <begin position="10"/>
        <end position="131"/>
    </location>
</feature>
<dbReference type="Pfam" id="PF07760">
    <property type="entry name" value="DUF1616"/>
    <property type="match status" value="1"/>
</dbReference>
<dbReference type="RefSeq" id="WP_315908966.1">
    <property type="nucleotide sequence ID" value="NZ_JAOPKC010000008.1"/>
</dbReference>
<accession>A0AAE3IA59</accession>
<comment type="caution">
    <text evidence="3">The sequence shown here is derived from an EMBL/GenBank/DDBJ whole genome shotgun (WGS) entry which is preliminary data.</text>
</comment>
<keyword evidence="4" id="KW-1185">Reference proteome</keyword>
<evidence type="ECO:0000259" key="1">
    <source>
        <dbReference type="Pfam" id="PF07760"/>
    </source>
</evidence>
<dbReference type="Proteomes" id="UP001208186">
    <property type="component" value="Unassembled WGS sequence"/>
</dbReference>
<proteinExistence type="predicted"/>
<dbReference type="AlphaFoldDB" id="A0AAE3IA59"/>
<evidence type="ECO:0000313" key="2">
    <source>
        <dbReference type="EMBL" id="MCU4718207.1"/>
    </source>
</evidence>
<gene>
    <name evidence="3" type="ORF">OB914_05130</name>
    <name evidence="2" type="ORF">OB916_09045</name>
</gene>
<protein>
    <submittedName>
        <fullName evidence="3">DUF1616 domain-containing protein</fullName>
    </submittedName>
</protein>
<evidence type="ECO:0000313" key="4">
    <source>
        <dbReference type="Proteomes" id="UP001208186"/>
    </source>
</evidence>
<dbReference type="EMBL" id="JAOPKC010000008">
    <property type="protein sequence ID" value="MCU4718207.1"/>
    <property type="molecule type" value="Genomic_DNA"/>
</dbReference>
<name>A0AAE3IA59_9EURY</name>
<evidence type="ECO:0000313" key="3">
    <source>
        <dbReference type="EMBL" id="MCU4726352.1"/>
    </source>
</evidence>
<dbReference type="InterPro" id="IPR011674">
    <property type="entry name" value="DUF1616"/>
</dbReference>
<dbReference type="Proteomes" id="UP001209746">
    <property type="component" value="Unassembled WGS sequence"/>
</dbReference>
<evidence type="ECO:0000313" key="5">
    <source>
        <dbReference type="Proteomes" id="UP001209746"/>
    </source>
</evidence>
<dbReference type="EMBL" id="JAOPKD010000003">
    <property type="protein sequence ID" value="MCU4726352.1"/>
    <property type="molecule type" value="Genomic_DNA"/>
</dbReference>
<organism evidence="3 5">
    <name type="scientific">Halapricum hydrolyticum</name>
    <dbReference type="NCBI Taxonomy" id="2979991"/>
    <lineage>
        <taxon>Archaea</taxon>
        <taxon>Methanobacteriati</taxon>
        <taxon>Methanobacteriota</taxon>
        <taxon>Stenosarchaea group</taxon>
        <taxon>Halobacteria</taxon>
        <taxon>Halobacteriales</taxon>
        <taxon>Haloarculaceae</taxon>
        <taxon>Halapricum</taxon>
    </lineage>
</organism>